<dbReference type="GO" id="GO:0034063">
    <property type="term" value="P:stress granule assembly"/>
    <property type="evidence" value="ECO:0007669"/>
    <property type="project" value="TreeGrafter"/>
</dbReference>
<dbReference type="Pfam" id="PF06741">
    <property type="entry name" value="LsmAD"/>
    <property type="match status" value="1"/>
</dbReference>
<gene>
    <name evidence="3" type="ORF">B0A55_09991</name>
</gene>
<dbReference type="Pfam" id="PF14438">
    <property type="entry name" value="SM-ATX"/>
    <property type="match status" value="1"/>
</dbReference>
<dbReference type="EMBL" id="NAJQ01000625">
    <property type="protein sequence ID" value="TKA66712.1"/>
    <property type="molecule type" value="Genomic_DNA"/>
</dbReference>
<dbReference type="PANTHER" id="PTHR12854">
    <property type="entry name" value="ATAXIN 2-RELATED"/>
    <property type="match status" value="1"/>
</dbReference>
<feature type="region of interest" description="Disordered" evidence="1">
    <location>
        <begin position="1084"/>
        <end position="1175"/>
    </location>
</feature>
<evidence type="ECO:0000313" key="4">
    <source>
        <dbReference type="Proteomes" id="UP000309340"/>
    </source>
</evidence>
<keyword evidence="4" id="KW-1185">Reference proteome</keyword>
<feature type="region of interest" description="Disordered" evidence="1">
    <location>
        <begin position="402"/>
        <end position="430"/>
    </location>
</feature>
<dbReference type="InterPro" id="IPR009604">
    <property type="entry name" value="LsmAD_domain"/>
</dbReference>
<feature type="compositionally biased region" description="Low complexity" evidence="1">
    <location>
        <begin position="881"/>
        <end position="890"/>
    </location>
</feature>
<dbReference type="Proteomes" id="UP000309340">
    <property type="component" value="Unassembled WGS sequence"/>
</dbReference>
<dbReference type="AlphaFoldDB" id="A0A4U0WT22"/>
<dbReference type="InterPro" id="IPR045117">
    <property type="entry name" value="ATXN2-like"/>
</dbReference>
<evidence type="ECO:0000256" key="1">
    <source>
        <dbReference type="SAM" id="MobiDB-lite"/>
    </source>
</evidence>
<name>A0A4U0WT22_9PEZI</name>
<feature type="compositionally biased region" description="Low complexity" evidence="1">
    <location>
        <begin position="1118"/>
        <end position="1145"/>
    </location>
</feature>
<feature type="compositionally biased region" description="Acidic residues" evidence="1">
    <location>
        <begin position="321"/>
        <end position="330"/>
    </location>
</feature>
<proteinExistence type="predicted"/>
<feature type="compositionally biased region" description="Gly residues" evidence="1">
    <location>
        <begin position="938"/>
        <end position="953"/>
    </location>
</feature>
<feature type="domain" description="LsmAD" evidence="2">
    <location>
        <begin position="266"/>
        <end position="338"/>
    </location>
</feature>
<feature type="compositionally biased region" description="Polar residues" evidence="1">
    <location>
        <begin position="46"/>
        <end position="74"/>
    </location>
</feature>
<dbReference type="GO" id="GO:0010494">
    <property type="term" value="C:cytoplasmic stress granule"/>
    <property type="evidence" value="ECO:0007669"/>
    <property type="project" value="TreeGrafter"/>
</dbReference>
<feature type="compositionally biased region" description="Polar residues" evidence="1">
    <location>
        <begin position="403"/>
        <end position="427"/>
    </location>
</feature>
<dbReference type="OrthoDB" id="2275718at2759"/>
<feature type="region of interest" description="Disordered" evidence="1">
    <location>
        <begin position="509"/>
        <end position="627"/>
    </location>
</feature>
<feature type="compositionally biased region" description="Basic and acidic residues" evidence="1">
    <location>
        <begin position="509"/>
        <end position="526"/>
    </location>
</feature>
<feature type="compositionally biased region" description="Polar residues" evidence="1">
    <location>
        <begin position="778"/>
        <end position="797"/>
    </location>
</feature>
<dbReference type="GO" id="GO:0003729">
    <property type="term" value="F:mRNA binding"/>
    <property type="evidence" value="ECO:0007669"/>
    <property type="project" value="TreeGrafter"/>
</dbReference>
<dbReference type="InterPro" id="IPR025852">
    <property type="entry name" value="SM_dom_ATX"/>
</dbReference>
<evidence type="ECO:0000259" key="2">
    <source>
        <dbReference type="SMART" id="SM01272"/>
    </source>
</evidence>
<feature type="compositionally biased region" description="Gly residues" evidence="1">
    <location>
        <begin position="891"/>
        <end position="905"/>
    </location>
</feature>
<feature type="region of interest" description="Disordered" evidence="1">
    <location>
        <begin position="762"/>
        <end position="821"/>
    </location>
</feature>
<feature type="region of interest" description="Disordered" evidence="1">
    <location>
        <begin position="298"/>
        <end position="338"/>
    </location>
</feature>
<feature type="compositionally biased region" description="Gly residues" evidence="1">
    <location>
        <begin position="1049"/>
        <end position="1066"/>
    </location>
</feature>
<comment type="caution">
    <text evidence="3">The sequence shown here is derived from an EMBL/GenBank/DDBJ whole genome shotgun (WGS) entry which is preliminary data.</text>
</comment>
<feature type="compositionally biased region" description="Gly residues" evidence="1">
    <location>
        <begin position="1151"/>
        <end position="1175"/>
    </location>
</feature>
<feature type="compositionally biased region" description="Low complexity" evidence="1">
    <location>
        <begin position="1037"/>
        <end position="1048"/>
    </location>
</feature>
<dbReference type="STRING" id="329884.A0A4U0WT22"/>
<protein>
    <recommendedName>
        <fullName evidence="2">LsmAD domain-containing protein</fullName>
    </recommendedName>
</protein>
<feature type="compositionally biased region" description="Low complexity" evidence="1">
    <location>
        <begin position="554"/>
        <end position="589"/>
    </location>
</feature>
<feature type="region of interest" description="Disordered" evidence="1">
    <location>
        <begin position="1"/>
        <end position="96"/>
    </location>
</feature>
<dbReference type="SMART" id="SM01272">
    <property type="entry name" value="LsmAD"/>
    <property type="match status" value="1"/>
</dbReference>
<reference evidence="3 4" key="1">
    <citation type="submission" date="2017-03" db="EMBL/GenBank/DDBJ databases">
        <title>Genomes of endolithic fungi from Antarctica.</title>
        <authorList>
            <person name="Coleine C."/>
            <person name="Masonjones S."/>
            <person name="Stajich J.E."/>
        </authorList>
    </citation>
    <scope>NUCLEOTIDE SEQUENCE [LARGE SCALE GENOMIC DNA]</scope>
    <source>
        <strain evidence="3 4">CCFEE 5184</strain>
    </source>
</reference>
<organism evidence="3 4">
    <name type="scientific">Friedmanniomyces simplex</name>
    <dbReference type="NCBI Taxonomy" id="329884"/>
    <lineage>
        <taxon>Eukaryota</taxon>
        <taxon>Fungi</taxon>
        <taxon>Dikarya</taxon>
        <taxon>Ascomycota</taxon>
        <taxon>Pezizomycotina</taxon>
        <taxon>Dothideomycetes</taxon>
        <taxon>Dothideomycetidae</taxon>
        <taxon>Mycosphaerellales</taxon>
        <taxon>Teratosphaeriaceae</taxon>
        <taxon>Friedmanniomyces</taxon>
    </lineage>
</organism>
<feature type="compositionally biased region" description="Low complexity" evidence="1">
    <location>
        <begin position="985"/>
        <end position="997"/>
    </location>
</feature>
<dbReference type="PANTHER" id="PTHR12854:SF7">
    <property type="entry name" value="ATAXIN-2 HOMOLOG"/>
    <property type="match status" value="1"/>
</dbReference>
<feature type="compositionally biased region" description="Polar residues" evidence="1">
    <location>
        <begin position="811"/>
        <end position="821"/>
    </location>
</feature>
<feature type="region of interest" description="Disordered" evidence="1">
    <location>
        <begin position="645"/>
        <end position="686"/>
    </location>
</feature>
<evidence type="ECO:0000313" key="3">
    <source>
        <dbReference type="EMBL" id="TKA66712.1"/>
    </source>
</evidence>
<sequence>MNGTPDIAKAGNAKQQQQPFKNGSAAGKALDGARKQNGSPVDGQNRRQQQPQTKAWQGTNPITQRAASGTTNGTEKPLPRLPPQGQSTGKQESSADRHLHDGVLFMMGNYMARPRIVGHDATITLKNGEQFAGVFSGGNFDSMSKSKYVMKMVRRTRSPGEAQVNGDSDVSEEYIGEGEDHKMSFDAQDTLLLAVDNVVIAEAQPAQNGSISSSFRTDTEISGRHSAMPQERQLQRWDDSADTGIDMSLDSSETGWDQFATNERMYGVQTTYDENIYTTAIDRRDPRYKQREAEAARIAREIEGSSTANAHVAEERRRDADQEDGLDEEEKYSGVRRESASLLPKRTAGAYVPPSHRPITGAPTVPGAPYDPAIIATSKPIPAPAQPAGPTPTIIEPAALSKPTATDSKDTSISAVASQAPKSQAENSTEDHISKTIDAFKQFANNEKLKVRQAQELKRAGARQEKNVKLNDLKKFAANFKLNSRVPDDLVPILAKDREKQLEIQRKADEAAKEAELTPKEKKTKEPTPGATPPAPSSVTSQTPVAPVSDQRLQFNQNSRQRVSQQQMRGGQLLQGQAQSPRAPQSQSRNNQLYGRGTVPPSQPPLAEIRVPTGPSSHSADRTPLSPLSATRFNINAMEFKPIATNFTPSSTTPSPPKRKASATEPAKEATASFFGKGGKPIDEQDRKDIDTAFNPIKRMLVAEYTEPEKKVVAQNGGIALPFRTQPTWPGAENTSYMSSFPPRNYGGPSQGASPMHTPNANGAPMAHAHQLPPHIQTPHQMGTSQRQQQYYASNSAPHGPGGFDPRMQQFGPNGSVQNSPRFPHAQIAAFNTQMPPHMQQMPVPFAGGQPMHGGGVQFGISPSMQPRQMAGGPGMPPGGPQAMMMQHGGSQQGGYGGGGGGGGQHHGRFRRGSKGQGNGNGQWSGADERAGPSQQGPRGGFPPGQQFGGGGAQQQHMGGSAPMMVPNLSNGGGQYMNGPPPPQQQQGQGQGYSPMPHHAQMHPGHGTPGPGPGGYAGSPRPAMMAHSGSHQGFNPQQQQHNAMMMQGMHGGGMQGGGGGGGGGGMSQQQQQQQVFAMGQGQLHPMHWQQQHPQQQQQRQMSSSGGYGGLAAGMTPRPQQAMPMQGQQQQGQGQGQGQQQHSGLPSPGPGPGGMGGPVGGQVLGQGQGQGQGGER</sequence>
<feature type="region of interest" description="Disordered" evidence="1">
    <location>
        <begin position="863"/>
        <end position="1072"/>
    </location>
</feature>
<feature type="compositionally biased region" description="Low complexity" evidence="1">
    <location>
        <begin position="1089"/>
        <end position="1104"/>
    </location>
</feature>
<feature type="compositionally biased region" description="Gly residues" evidence="1">
    <location>
        <begin position="1007"/>
        <end position="1017"/>
    </location>
</feature>
<accession>A0A4U0WT22</accession>